<dbReference type="GeneID" id="119733615"/>
<feature type="region of interest" description="Disordered" evidence="1">
    <location>
        <begin position="80"/>
        <end position="100"/>
    </location>
</feature>
<organism evidence="2 3">
    <name type="scientific">Patiria miniata</name>
    <name type="common">Bat star</name>
    <name type="synonym">Asterina miniata</name>
    <dbReference type="NCBI Taxonomy" id="46514"/>
    <lineage>
        <taxon>Eukaryota</taxon>
        <taxon>Metazoa</taxon>
        <taxon>Echinodermata</taxon>
        <taxon>Eleutherozoa</taxon>
        <taxon>Asterozoa</taxon>
        <taxon>Asteroidea</taxon>
        <taxon>Valvatacea</taxon>
        <taxon>Valvatida</taxon>
        <taxon>Asterinidae</taxon>
        <taxon>Patiria</taxon>
    </lineage>
</organism>
<name>A0A914AGY1_PATMI</name>
<dbReference type="PANTHER" id="PTHR33053">
    <property type="entry name" value="PROTEIN, PUTATIVE-RELATED"/>
    <property type="match status" value="1"/>
</dbReference>
<dbReference type="EnsemblMetazoa" id="XM_038207025.1">
    <property type="protein sequence ID" value="XP_038062953.1"/>
    <property type="gene ID" value="LOC119733615"/>
</dbReference>
<evidence type="ECO:0000256" key="1">
    <source>
        <dbReference type="SAM" id="MobiDB-lite"/>
    </source>
</evidence>
<reference evidence="2" key="1">
    <citation type="submission" date="2022-11" db="UniProtKB">
        <authorList>
            <consortium name="EnsemblMetazoa"/>
        </authorList>
    </citation>
    <scope>IDENTIFICATION</scope>
</reference>
<evidence type="ECO:0008006" key="4">
    <source>
        <dbReference type="Google" id="ProtNLM"/>
    </source>
</evidence>
<accession>A0A914AGY1</accession>
<dbReference type="Proteomes" id="UP000887568">
    <property type="component" value="Unplaced"/>
</dbReference>
<dbReference type="OMA" id="LEMAYSP"/>
<dbReference type="OrthoDB" id="10036512at2759"/>
<protein>
    <recommendedName>
        <fullName evidence="4">Transposase domain-containing protein</fullName>
    </recommendedName>
</protein>
<dbReference type="PANTHER" id="PTHR33053:SF26">
    <property type="entry name" value="TRANSPOSASE DOMAIN-CONTAINING PROTEIN"/>
    <property type="match status" value="1"/>
</dbReference>
<dbReference type="RefSeq" id="XP_038062953.1">
    <property type="nucleotide sequence ID" value="XM_038207025.1"/>
</dbReference>
<dbReference type="AlphaFoldDB" id="A0A914AGY1"/>
<evidence type="ECO:0000313" key="2">
    <source>
        <dbReference type="EnsemblMetazoa" id="XP_038062953.1"/>
    </source>
</evidence>
<proteinExistence type="predicted"/>
<evidence type="ECO:0000313" key="3">
    <source>
        <dbReference type="Proteomes" id="UP000887568"/>
    </source>
</evidence>
<sequence length="654" mass="74956">MAYHKTWRRCRTEVHALAAHGSSSDEDNQVLERTHYSSSGQDEHLGCVVASPTSAHTDSSDIESGHCPSNSSAILESDFNSNLEDDDSSGGSDIELDTNDKPDLDDKLRKWATENKLTRACVNELLAILRHEGHELPKDARTLLKTPRSVVDSEKCGGEYAYYGLEKCIVKILVKHENFVEENNSISLKINVDGTPLYKSTNDQFWPILVSFDNFLPGVVALFRGKSKPEPLEHFLEDFIEEYSRLVEEGITYDDKKLNVHIMAFICDAPARSFLKCTKGHSGYHACERCTVRGGYDGRVVYNTVEEITPRTDEQFLEMAYSPDHQLERTPLIEFGFPCVTSFVLDYMHLVCLGVVRRILVYLKKGPRVCKLSIQLQNRISDNLKLLNGQLPSEFARQPRTLDILEKWKATEFRQFLLYTGPVVLKGIVDENLYEHFLTLSVAMSFILDNHDDKRNEYLPYSRQLLEYFVGNCQNIYGPTFNVYNVHNLTHLCDDVEHFQCSLNELSAFPFESKLNFVKKLVRNAHNPIAQATKRMTESEEAGAVVMVHGNFKYISVKRKDSCFLLRTEQFAFVKEKRDDGYCVCDITRKRHLENLFTRPCQSMLLNIAFITDDNIGNCRRRILHENELYRKSICLTHSNGFVLLPMLHGEERQ</sequence>
<keyword evidence="3" id="KW-1185">Reference proteome</keyword>